<dbReference type="EC" id="2.7.11.21" evidence="8"/>
<keyword evidence="2 8" id="KW-0808">Transferase</keyword>
<proteinExistence type="inferred from homology"/>
<dbReference type="InterPro" id="IPR017441">
    <property type="entry name" value="Protein_kinase_ATP_BS"/>
</dbReference>
<evidence type="ECO:0000256" key="3">
    <source>
        <dbReference type="ARBA" id="ARBA00022737"/>
    </source>
</evidence>
<dbReference type="PROSITE" id="PS00108">
    <property type="entry name" value="PROTEIN_KINASE_ST"/>
    <property type="match status" value="1"/>
</dbReference>
<dbReference type="InterPro" id="IPR008271">
    <property type="entry name" value="Ser/Thr_kinase_AS"/>
</dbReference>
<evidence type="ECO:0000256" key="2">
    <source>
        <dbReference type="ARBA" id="ARBA00022679"/>
    </source>
</evidence>
<dbReference type="GO" id="GO:0005634">
    <property type="term" value="C:nucleus"/>
    <property type="evidence" value="ECO:0007669"/>
    <property type="project" value="TreeGrafter"/>
</dbReference>
<evidence type="ECO:0000313" key="12">
    <source>
        <dbReference type="EMBL" id="GAV53030.1"/>
    </source>
</evidence>
<dbReference type="Gene3D" id="3.30.1120.30">
    <property type="entry name" value="POLO box domain"/>
    <property type="match status" value="2"/>
</dbReference>
<evidence type="ECO:0000256" key="1">
    <source>
        <dbReference type="ARBA" id="ARBA00022527"/>
    </source>
</evidence>
<keyword evidence="6 7" id="KW-0067">ATP-binding</keyword>
<feature type="domain" description="POLO box" evidence="11">
    <location>
        <begin position="679"/>
        <end position="765"/>
    </location>
</feature>
<keyword evidence="1 8" id="KW-0723">Serine/threonine-protein kinase</keyword>
<evidence type="ECO:0000259" key="11">
    <source>
        <dbReference type="PROSITE" id="PS50078"/>
    </source>
</evidence>
<dbReference type="SUPFAM" id="SSF56112">
    <property type="entry name" value="Protein kinase-like (PK-like)"/>
    <property type="match status" value="1"/>
</dbReference>
<dbReference type="InterPro" id="IPR000959">
    <property type="entry name" value="POLO_box_dom"/>
</dbReference>
<keyword evidence="5 8" id="KW-0418">Kinase</keyword>
<name>A0A1Q3ABN1_ZYGRO</name>
<evidence type="ECO:0000256" key="8">
    <source>
        <dbReference type="RuleBase" id="RU361162"/>
    </source>
</evidence>
<dbReference type="GO" id="GO:0007052">
    <property type="term" value="P:mitotic spindle organization"/>
    <property type="evidence" value="ECO:0007669"/>
    <property type="project" value="TreeGrafter"/>
</dbReference>
<dbReference type="AlphaFoldDB" id="A0A1Q3ABN1"/>
<comment type="similarity">
    <text evidence="8">Belongs to the protein kinase superfamily. Ser/Thr protein kinase family. CDC5/Polo subfamily.</text>
</comment>
<dbReference type="FunFam" id="1.10.510.10:FF:000647">
    <property type="entry name" value="Serine/threonine-protein kinase"/>
    <property type="match status" value="1"/>
</dbReference>
<dbReference type="GO" id="GO:0005737">
    <property type="term" value="C:cytoplasm"/>
    <property type="evidence" value="ECO:0007669"/>
    <property type="project" value="TreeGrafter"/>
</dbReference>
<dbReference type="Gene3D" id="1.10.510.10">
    <property type="entry name" value="Transferase(Phosphotransferase) domain 1"/>
    <property type="match status" value="1"/>
</dbReference>
<dbReference type="Pfam" id="PF00069">
    <property type="entry name" value="Pkinase"/>
    <property type="match status" value="1"/>
</dbReference>
<dbReference type="Proteomes" id="UP000187013">
    <property type="component" value="Unassembled WGS sequence"/>
</dbReference>
<evidence type="ECO:0000313" key="13">
    <source>
        <dbReference type="Proteomes" id="UP000187013"/>
    </source>
</evidence>
<dbReference type="InterPro" id="IPR011009">
    <property type="entry name" value="Kinase-like_dom_sf"/>
</dbReference>
<feature type="region of interest" description="Disordered" evidence="9">
    <location>
        <begin position="99"/>
        <end position="133"/>
    </location>
</feature>
<dbReference type="InterPro" id="IPR033695">
    <property type="entry name" value="POLO_box_2"/>
</dbReference>
<dbReference type="OrthoDB" id="408964at2759"/>
<dbReference type="InterPro" id="IPR000719">
    <property type="entry name" value="Prot_kinase_dom"/>
</dbReference>
<dbReference type="FunFam" id="3.30.200.20:FF:000091">
    <property type="entry name" value="Serine/threonine-protein kinase PLK"/>
    <property type="match status" value="1"/>
</dbReference>
<dbReference type="Pfam" id="PF00659">
    <property type="entry name" value="POLO_box"/>
    <property type="match status" value="2"/>
</dbReference>
<keyword evidence="4 7" id="KW-0547">Nucleotide-binding</keyword>
<dbReference type="CDD" id="cd13117">
    <property type="entry name" value="POLO_box_2"/>
    <property type="match status" value="1"/>
</dbReference>
<dbReference type="GO" id="GO:0000776">
    <property type="term" value="C:kinetochore"/>
    <property type="evidence" value="ECO:0007669"/>
    <property type="project" value="TreeGrafter"/>
</dbReference>
<feature type="domain" description="Protein kinase" evidence="10">
    <location>
        <begin position="148"/>
        <end position="403"/>
    </location>
</feature>
<reference evidence="12 13" key="1">
    <citation type="submission" date="2016-08" db="EMBL/GenBank/DDBJ databases">
        <title>Draft genome sequence of allopolyploid Zygosaccharomyces rouxii.</title>
        <authorList>
            <person name="Watanabe J."/>
            <person name="Uehara K."/>
            <person name="Mogi Y."/>
            <person name="Tsukioka Y."/>
        </authorList>
    </citation>
    <scope>NUCLEOTIDE SEQUENCE [LARGE SCALE GENOMIC DNA]</scope>
    <source>
        <strain evidence="12 13">NBRC 110957</strain>
    </source>
</reference>
<dbReference type="GO" id="GO:0000922">
    <property type="term" value="C:spindle pole"/>
    <property type="evidence" value="ECO:0007669"/>
    <property type="project" value="TreeGrafter"/>
</dbReference>
<comment type="caution">
    <text evidence="12">The sequence shown here is derived from an EMBL/GenBank/DDBJ whole genome shotgun (WGS) entry which is preliminary data.</text>
</comment>
<gene>
    <name evidence="12" type="ORF">ZYGR_0AI03120</name>
</gene>
<dbReference type="InterPro" id="IPR033701">
    <property type="entry name" value="POLO_box_1"/>
</dbReference>
<sequence length="777" mass="87583">MSLAPLQTVNEKQLNTRSNLINTPVKGTANTAVNGANAATTATASINHGGGVNGNLNNANAFGLGGPYGTFGGGGGGSASANANIAHINTNTNIAPLGVDGKENYGGNGNSNKRQDTHQQPAQKKKKEKLSALCKTPPSLIKTRGRDYHRGHFLGEGGFARCFQIRDDSGKLFAAKTVAKLSIKTEKTRKKLLSEIQIHKSMRHQNIVQFIDCFEDDTNVYILLEICPNGSLMELLKKRKQLTEPEVRFFTTQICGAIKYMHSRRVIHRDLKLGNIFFDKNYNLKIGDFGLAAVLANDRERKFTVCGTPNYIAPEVLMGKHSGHSYEVDVWSIGVMVYALLVGKPPFQAKDVNTIYERIKCCDFIFPKEKPISHEAKVLIQDLLSLDPLERPSISEIMDYVWFRGIFPPYIQSNVMTEIPYYENRITLEDSFINFKNCVIKSGLLSTDGTDNFNLRDIISLVSQDSVEMSNTDNRQTILPHSISPGGTKNKYKEVVDLEAQRKLNDLARDARIRRAQQATIKRDLVATSTNLIKSEISLRILASECHLTLNGILEAEAQKRMGGLPQSRLPKIKHPIVVTKWVDYSNKHGFSYQLSTEDIGVLFNNGTTVLRLADAEEFWYISYDDREGWVASHYLLSERPKELTRHLEVVDFFSKYMRANLSRVSTFIREDYHKDDVFLRRYTRYKQFVMFELSDGTFQFNFKDHNKLAISDGGRLVTYISPSHESLTYPLVEILKIKEIPNYPECCFMEKLALIKEGLKQKSAVVTIEQNHNINV</sequence>
<evidence type="ECO:0000259" key="10">
    <source>
        <dbReference type="PROSITE" id="PS50011"/>
    </source>
</evidence>
<dbReference type="FunFam" id="3.30.1120.30:FF:000005">
    <property type="entry name" value="Serine/threonine-protein kinase"/>
    <property type="match status" value="1"/>
</dbReference>
<dbReference type="GO" id="GO:0004674">
    <property type="term" value="F:protein serine/threonine kinase activity"/>
    <property type="evidence" value="ECO:0007669"/>
    <property type="project" value="UniProtKB-KW"/>
</dbReference>
<comment type="catalytic activity">
    <reaction evidence="8">
        <text>L-threonyl-[protein] + ATP = O-phospho-L-threonyl-[protein] + ADP + H(+)</text>
        <dbReference type="Rhea" id="RHEA:46608"/>
        <dbReference type="Rhea" id="RHEA-COMP:11060"/>
        <dbReference type="Rhea" id="RHEA-COMP:11605"/>
        <dbReference type="ChEBI" id="CHEBI:15378"/>
        <dbReference type="ChEBI" id="CHEBI:30013"/>
        <dbReference type="ChEBI" id="CHEBI:30616"/>
        <dbReference type="ChEBI" id="CHEBI:61977"/>
        <dbReference type="ChEBI" id="CHEBI:456216"/>
        <dbReference type="EC" id="2.7.11.21"/>
    </reaction>
</comment>
<dbReference type="InterPro" id="IPR036947">
    <property type="entry name" value="POLO_box_dom_sf"/>
</dbReference>
<feature type="domain" description="POLO box" evidence="11">
    <location>
        <begin position="578"/>
        <end position="660"/>
    </location>
</feature>
<dbReference type="PROSITE" id="PS00107">
    <property type="entry name" value="PROTEIN_KINASE_ATP"/>
    <property type="match status" value="1"/>
</dbReference>
<dbReference type="GO" id="GO:0005524">
    <property type="term" value="F:ATP binding"/>
    <property type="evidence" value="ECO:0007669"/>
    <property type="project" value="UniProtKB-UniRule"/>
</dbReference>
<evidence type="ECO:0000256" key="6">
    <source>
        <dbReference type="ARBA" id="ARBA00022840"/>
    </source>
</evidence>
<protein>
    <recommendedName>
        <fullName evidence="8">Serine/threonine-protein kinase</fullName>
        <ecNumber evidence="8">2.7.11.21</ecNumber>
    </recommendedName>
</protein>
<dbReference type="PANTHER" id="PTHR24345:SF0">
    <property type="entry name" value="CELL CYCLE SERINE_THREONINE-PROTEIN KINASE CDC5_MSD2"/>
    <property type="match status" value="1"/>
</dbReference>
<evidence type="ECO:0000256" key="7">
    <source>
        <dbReference type="PROSITE-ProRule" id="PRU10141"/>
    </source>
</evidence>
<dbReference type="PANTHER" id="PTHR24345">
    <property type="entry name" value="SERINE/THREONINE-PROTEIN KINASE PLK"/>
    <property type="match status" value="1"/>
</dbReference>
<dbReference type="GO" id="GO:0005816">
    <property type="term" value="C:spindle pole body"/>
    <property type="evidence" value="ECO:0007669"/>
    <property type="project" value="TreeGrafter"/>
</dbReference>
<keyword evidence="3" id="KW-0677">Repeat</keyword>
<dbReference type="SMART" id="SM00220">
    <property type="entry name" value="S_TKc"/>
    <property type="match status" value="1"/>
</dbReference>
<dbReference type="EMBL" id="BDGX01000035">
    <property type="protein sequence ID" value="GAV53030.1"/>
    <property type="molecule type" value="Genomic_DNA"/>
</dbReference>
<dbReference type="CDD" id="cd13118">
    <property type="entry name" value="POLO_box_1"/>
    <property type="match status" value="1"/>
</dbReference>
<organism evidence="12 13">
    <name type="scientific">Zygosaccharomyces rouxii</name>
    <dbReference type="NCBI Taxonomy" id="4956"/>
    <lineage>
        <taxon>Eukaryota</taxon>
        <taxon>Fungi</taxon>
        <taxon>Dikarya</taxon>
        <taxon>Ascomycota</taxon>
        <taxon>Saccharomycotina</taxon>
        <taxon>Saccharomycetes</taxon>
        <taxon>Saccharomycetales</taxon>
        <taxon>Saccharomycetaceae</taxon>
        <taxon>Zygosaccharomyces</taxon>
    </lineage>
</organism>
<dbReference type="CDD" id="cd14099">
    <property type="entry name" value="STKc_PLK"/>
    <property type="match status" value="1"/>
</dbReference>
<feature type="binding site" evidence="7">
    <location>
        <position position="180"/>
    </location>
    <ligand>
        <name>ATP</name>
        <dbReference type="ChEBI" id="CHEBI:30616"/>
    </ligand>
</feature>
<evidence type="ECO:0000256" key="5">
    <source>
        <dbReference type="ARBA" id="ARBA00022777"/>
    </source>
</evidence>
<evidence type="ECO:0000256" key="9">
    <source>
        <dbReference type="SAM" id="MobiDB-lite"/>
    </source>
</evidence>
<dbReference type="PROSITE" id="PS50011">
    <property type="entry name" value="PROTEIN_KINASE_DOM"/>
    <property type="match status" value="1"/>
</dbReference>
<accession>A0A1Q3ABN1</accession>
<dbReference type="PROSITE" id="PS50078">
    <property type="entry name" value="POLO_BOX"/>
    <property type="match status" value="2"/>
</dbReference>
<evidence type="ECO:0000256" key="4">
    <source>
        <dbReference type="ARBA" id="ARBA00022741"/>
    </source>
</evidence>
<dbReference type="Gene3D" id="3.30.200.20">
    <property type="entry name" value="Phosphorylase Kinase, domain 1"/>
    <property type="match status" value="1"/>
</dbReference>
<dbReference type="SUPFAM" id="SSF82615">
    <property type="entry name" value="Polo-box domain"/>
    <property type="match status" value="2"/>
</dbReference>